<comment type="caution">
    <text evidence="1">The sequence shown here is derived from an EMBL/GenBank/DDBJ whole genome shotgun (WGS) entry which is preliminary data.</text>
</comment>
<proteinExistence type="predicted"/>
<protein>
    <submittedName>
        <fullName evidence="1">Uncharacterized protein</fullName>
    </submittedName>
</protein>
<dbReference type="RefSeq" id="WP_203691695.1">
    <property type="nucleotide sequence ID" value="NZ_BAAALC010000021.1"/>
</dbReference>
<keyword evidence="2" id="KW-1185">Reference proteome</keyword>
<sequence length="169" mass="17896">MGFWGRFLVGRSQSPLPEFAALRDCGPPEVSPQALGNGWWQVSYQRAGPSAGAALPALAVETASPVLSAYVLDSDCADVVGVTPSGRRWHAYLHEHTAEEYGAPPLTRQPDELLRQVLEWAAQAGLAPGPQAVAAALDAHHTFVEETWAGLLVALGIAAPVEPRPRDGS</sequence>
<dbReference type="EMBL" id="BONI01000014">
    <property type="protein sequence ID" value="GIG05411.1"/>
    <property type="molecule type" value="Genomic_DNA"/>
</dbReference>
<dbReference type="AlphaFoldDB" id="A0A8J3P885"/>
<organism evidence="1 2">
    <name type="scientific">Catellatospora coxensis</name>
    <dbReference type="NCBI Taxonomy" id="310354"/>
    <lineage>
        <taxon>Bacteria</taxon>
        <taxon>Bacillati</taxon>
        <taxon>Actinomycetota</taxon>
        <taxon>Actinomycetes</taxon>
        <taxon>Micromonosporales</taxon>
        <taxon>Micromonosporaceae</taxon>
        <taxon>Catellatospora</taxon>
    </lineage>
</organism>
<dbReference type="Proteomes" id="UP000630887">
    <property type="component" value="Unassembled WGS sequence"/>
</dbReference>
<accession>A0A8J3P885</accession>
<evidence type="ECO:0000313" key="2">
    <source>
        <dbReference type="Proteomes" id="UP000630887"/>
    </source>
</evidence>
<reference evidence="1 2" key="1">
    <citation type="submission" date="2021-01" db="EMBL/GenBank/DDBJ databases">
        <title>Whole genome shotgun sequence of Catellatospora coxensis NBRC 107359.</title>
        <authorList>
            <person name="Komaki H."/>
            <person name="Tamura T."/>
        </authorList>
    </citation>
    <scope>NUCLEOTIDE SEQUENCE [LARGE SCALE GENOMIC DNA]</scope>
    <source>
        <strain evidence="1 2">NBRC 107359</strain>
    </source>
</reference>
<evidence type="ECO:0000313" key="1">
    <source>
        <dbReference type="EMBL" id="GIG05411.1"/>
    </source>
</evidence>
<gene>
    <name evidence="1" type="ORF">Cco03nite_21110</name>
</gene>
<name>A0A8J3P885_9ACTN</name>